<dbReference type="AlphaFoldDB" id="W9QKT5"/>
<dbReference type="EMBL" id="KE343294">
    <property type="protein sequence ID" value="EXB22349.1"/>
    <property type="molecule type" value="Genomic_DNA"/>
</dbReference>
<accession>W9QKT5</accession>
<evidence type="ECO:0008006" key="3">
    <source>
        <dbReference type="Google" id="ProtNLM"/>
    </source>
</evidence>
<evidence type="ECO:0000313" key="1">
    <source>
        <dbReference type="EMBL" id="EXB22349.1"/>
    </source>
</evidence>
<keyword evidence="2" id="KW-1185">Reference proteome</keyword>
<organism evidence="1 2">
    <name type="scientific">Morus notabilis</name>
    <dbReference type="NCBI Taxonomy" id="981085"/>
    <lineage>
        <taxon>Eukaryota</taxon>
        <taxon>Viridiplantae</taxon>
        <taxon>Streptophyta</taxon>
        <taxon>Embryophyta</taxon>
        <taxon>Tracheophyta</taxon>
        <taxon>Spermatophyta</taxon>
        <taxon>Magnoliopsida</taxon>
        <taxon>eudicotyledons</taxon>
        <taxon>Gunneridae</taxon>
        <taxon>Pentapetalae</taxon>
        <taxon>rosids</taxon>
        <taxon>fabids</taxon>
        <taxon>Rosales</taxon>
        <taxon>Moraceae</taxon>
        <taxon>Moreae</taxon>
        <taxon>Morus</taxon>
    </lineage>
</organism>
<proteinExistence type="predicted"/>
<dbReference type="Proteomes" id="UP000030645">
    <property type="component" value="Unassembled WGS sequence"/>
</dbReference>
<reference evidence="2" key="1">
    <citation type="submission" date="2013-01" db="EMBL/GenBank/DDBJ databases">
        <title>Draft Genome Sequence of a Mulberry Tree, Morus notabilis C.K. Schneid.</title>
        <authorList>
            <person name="He N."/>
            <person name="Zhao S."/>
        </authorList>
    </citation>
    <scope>NUCLEOTIDE SEQUENCE</scope>
</reference>
<evidence type="ECO:0000313" key="2">
    <source>
        <dbReference type="Proteomes" id="UP000030645"/>
    </source>
</evidence>
<gene>
    <name evidence="1" type="ORF">L484_004341</name>
</gene>
<sequence length="74" mass="7811">MPSSQASRVLRTEHVKDGTLVGLENTVPKDYNSVSATLAVQLGHAVATNDKRLINLAKTGQEILRSVPSPGTGN</sequence>
<protein>
    <recommendedName>
        <fullName evidence="3">PIN domain-containing protein</fullName>
    </recommendedName>
</protein>
<name>W9QKT5_9ROSA</name>